<evidence type="ECO:0000313" key="5">
    <source>
        <dbReference type="Proteomes" id="UP000094936"/>
    </source>
</evidence>
<dbReference type="RefSeq" id="WP_068901660.1">
    <property type="nucleotide sequence ID" value="NZ_JBHUIF010000031.1"/>
</dbReference>
<proteinExistence type="predicted"/>
<dbReference type="STRING" id="1080227.A8L45_09635"/>
<dbReference type="Pfam" id="PF25225">
    <property type="entry name" value="DUF7843"/>
    <property type="match status" value="1"/>
</dbReference>
<feature type="domain" description="DUF7840" evidence="2">
    <location>
        <begin position="395"/>
        <end position="616"/>
    </location>
</feature>
<sequence length="617" mass="70953">MKLRLEITALLLGCLFLFPTLSFASEKEKLAELSTHAYWYKLGHYLPKPLGRIESTVDKPTFFYSKDGKVDPYSELVATYDAFYSDDPEKANAARCAYPARYTWLEQQFGRQAELNCPEMENWHSVLNPEGMTLVFPTAFMNNPSSMFGHTLLRVDTKNQNRNKELMAFAINFAAEPDSQDNPALFAIKGLFGQYPGRFTVMPYYRKVREYNDIESRDIWEYKLSLTEEEVNRILLHLWEMQRADFDYFFRDENCSYQLLALLELAREDLHLTDGFHLKAIPSDTVAKLAQQGLLKETRYRDSFGTRLLHLSEQMDDHLFAAAVQAKKGNMPQPEKYSVEQRIKILEFAYEWLNFELYDDALERDGTAAILTTLLYERSRLKMDSPFTEPPRPAASPEQGHPANRIGLAMNVGDKFGPRGSMEWRDSYHDLLDSQKGFVPGAQISFFDTQISIDDQNTTRLDRLYLLDVMALAPSTRTLDSLSWNIRSGFDRQPGKDKMAGRWFAQGGMGRSWGTPDTFHLYSLISAEVNGGELTGQEFTSGAGVEAGLIYQASDNHRVGIQGQYLKLFNSDAEQHADVSASWNWSLNRQWALRTKLTYQHWYQEELNTKLTAFMYF</sequence>
<feature type="domain" description="DUF7843" evidence="3">
    <location>
        <begin position="32"/>
        <end position="108"/>
    </location>
</feature>
<dbReference type="InterPro" id="IPR057162">
    <property type="entry name" value="DUF7840"/>
</dbReference>
<evidence type="ECO:0000259" key="1">
    <source>
        <dbReference type="Pfam" id="PF13387"/>
    </source>
</evidence>
<protein>
    <submittedName>
        <fullName evidence="4">Uncharacterized protein</fullName>
    </submittedName>
</protein>
<feature type="domain" description="Lnb N-terminal periplasmic" evidence="1">
    <location>
        <begin position="120"/>
        <end position="291"/>
    </location>
</feature>
<name>A0A1C3EK73_9GAMM</name>
<accession>A0A1C3EK73</accession>
<dbReference type="InterPro" id="IPR025178">
    <property type="entry name" value="Lnb_N"/>
</dbReference>
<keyword evidence="5" id="KW-1185">Reference proteome</keyword>
<evidence type="ECO:0000259" key="3">
    <source>
        <dbReference type="Pfam" id="PF25225"/>
    </source>
</evidence>
<dbReference type="Pfam" id="PF13387">
    <property type="entry name" value="Lnb_N"/>
    <property type="match status" value="1"/>
</dbReference>
<dbReference type="Pfam" id="PF25222">
    <property type="entry name" value="DUF7840"/>
    <property type="match status" value="1"/>
</dbReference>
<reference evidence="4 5" key="1">
    <citation type="submission" date="2016-05" db="EMBL/GenBank/DDBJ databases">
        <title>Genomic Taxonomy of the Vibrionaceae.</title>
        <authorList>
            <person name="Gomez-Gil B."/>
            <person name="Enciso-Ibarra J."/>
        </authorList>
    </citation>
    <scope>NUCLEOTIDE SEQUENCE [LARGE SCALE GENOMIC DNA]</scope>
    <source>
        <strain evidence="4 5">CAIM 1920</strain>
    </source>
</reference>
<organism evidence="4 5">
    <name type="scientific">Veronia pacifica</name>
    <dbReference type="NCBI Taxonomy" id="1080227"/>
    <lineage>
        <taxon>Bacteria</taxon>
        <taxon>Pseudomonadati</taxon>
        <taxon>Pseudomonadota</taxon>
        <taxon>Gammaproteobacteria</taxon>
        <taxon>Vibrionales</taxon>
        <taxon>Vibrionaceae</taxon>
        <taxon>Veronia</taxon>
    </lineage>
</organism>
<comment type="caution">
    <text evidence="4">The sequence shown here is derived from an EMBL/GenBank/DDBJ whole genome shotgun (WGS) entry which is preliminary data.</text>
</comment>
<dbReference type="OrthoDB" id="9759948at2"/>
<gene>
    <name evidence="4" type="ORF">A8L45_09635</name>
</gene>
<dbReference type="AlphaFoldDB" id="A0A1C3EK73"/>
<dbReference type="InterPro" id="IPR057165">
    <property type="entry name" value="DUF7843"/>
</dbReference>
<dbReference type="EMBL" id="LYBM01000014">
    <property type="protein sequence ID" value="ODA33632.1"/>
    <property type="molecule type" value="Genomic_DNA"/>
</dbReference>
<evidence type="ECO:0000313" key="4">
    <source>
        <dbReference type="EMBL" id="ODA33632.1"/>
    </source>
</evidence>
<evidence type="ECO:0000259" key="2">
    <source>
        <dbReference type="Pfam" id="PF25222"/>
    </source>
</evidence>
<dbReference type="Proteomes" id="UP000094936">
    <property type="component" value="Unassembled WGS sequence"/>
</dbReference>